<reference evidence="9" key="2">
    <citation type="journal article" date="2021" name="PeerJ">
        <title>Extensive microbial diversity within the chicken gut microbiome revealed by metagenomics and culture.</title>
        <authorList>
            <person name="Gilroy R."/>
            <person name="Ravi A."/>
            <person name="Getino M."/>
            <person name="Pursley I."/>
            <person name="Horton D.L."/>
            <person name="Alikhan N.F."/>
            <person name="Baker D."/>
            <person name="Gharbi K."/>
            <person name="Hall N."/>
            <person name="Watson M."/>
            <person name="Adriaenssens E.M."/>
            <person name="Foster-Nyarko E."/>
            <person name="Jarju S."/>
            <person name="Secka A."/>
            <person name="Antonio M."/>
            <person name="Oren A."/>
            <person name="Chaudhuri R.R."/>
            <person name="La Ragione R."/>
            <person name="Hildebrand F."/>
            <person name="Pallen M.J."/>
        </authorList>
    </citation>
    <scope>NUCLEOTIDE SEQUENCE</scope>
    <source>
        <strain evidence="9">ChiGjej1B1-24693</strain>
    </source>
</reference>
<evidence type="ECO:0000256" key="3">
    <source>
        <dbReference type="ARBA" id="ARBA00022592"/>
    </source>
</evidence>
<name>A0A9D1KKX5_9ACTN</name>
<protein>
    <recommendedName>
        <fullName evidence="4">Phosphate-binding protein</fullName>
    </recommendedName>
</protein>
<keyword evidence="2 4" id="KW-0813">Transport</keyword>
<proteinExistence type="inferred from homology"/>
<dbReference type="CDD" id="cd13565">
    <property type="entry name" value="PBP2_PstS"/>
    <property type="match status" value="1"/>
</dbReference>
<comment type="similarity">
    <text evidence="1 4">Belongs to the PstS family.</text>
</comment>
<dbReference type="GO" id="GO:0042301">
    <property type="term" value="F:phosphate ion binding"/>
    <property type="evidence" value="ECO:0007669"/>
    <property type="project" value="InterPro"/>
</dbReference>
<feature type="binding site" evidence="5">
    <location>
        <position position="92"/>
    </location>
    <ligand>
        <name>phosphate</name>
        <dbReference type="ChEBI" id="CHEBI:43474"/>
    </ligand>
</feature>
<dbReference type="InterPro" id="IPR050962">
    <property type="entry name" value="Phosphate-bind_PstS"/>
</dbReference>
<dbReference type="SUPFAM" id="SSF53850">
    <property type="entry name" value="Periplasmic binding protein-like II"/>
    <property type="match status" value="1"/>
</dbReference>
<sequence>MKNRMTKLAALVALGTLGLAGCSSGTPVQPAGGGNSAPGGGQSETGNGALACPGGELVGSGSSAQKSALQTMIKAYTDQCEGTKIEYSSPGSGDGIKAFIAKQVDWAGTDSALKTKPAEGQDASEMEQAAERCDAPAWNLPMVVGPVAFAYNLDGITDLNLDAEVLAEIFKGEITKWNDPAIAALNEGVDLPDLAISVFFRSKESGTTENMTKYLQAASDGAWTEDPSKAWKGKVGEGKAETADVADAVNNTAGGLSYMEWGAALERNLGIAKLAGTELNSQSVGEAIDGAEIVGTDGDLSLELKYDGLPETAYPAVMVTYEAVCSGGQDAAKTALLKDFLGYFASAEGQGQLEAIGYAPLPESMIKQVEDSIAAIK</sequence>
<dbReference type="EMBL" id="DVLP01000011">
    <property type="protein sequence ID" value="HIT74010.1"/>
    <property type="molecule type" value="Genomic_DNA"/>
</dbReference>
<reference evidence="9" key="1">
    <citation type="submission" date="2020-10" db="EMBL/GenBank/DDBJ databases">
        <authorList>
            <person name="Gilroy R."/>
        </authorList>
    </citation>
    <scope>NUCLEOTIDE SEQUENCE</scope>
    <source>
        <strain evidence="9">ChiGjej1B1-24693</strain>
    </source>
</reference>
<evidence type="ECO:0000313" key="10">
    <source>
        <dbReference type="Proteomes" id="UP000886842"/>
    </source>
</evidence>
<feature type="domain" description="PBP" evidence="8">
    <location>
        <begin position="53"/>
        <end position="348"/>
    </location>
</feature>
<evidence type="ECO:0000256" key="4">
    <source>
        <dbReference type="PIRNR" id="PIRNR002756"/>
    </source>
</evidence>
<dbReference type="Proteomes" id="UP000886842">
    <property type="component" value="Unassembled WGS sequence"/>
</dbReference>
<organism evidence="9 10">
    <name type="scientific">Candidatus Avipropionibacterium avicola</name>
    <dbReference type="NCBI Taxonomy" id="2840701"/>
    <lineage>
        <taxon>Bacteria</taxon>
        <taxon>Bacillati</taxon>
        <taxon>Actinomycetota</taxon>
        <taxon>Actinomycetes</taxon>
        <taxon>Propionibacteriales</taxon>
        <taxon>Propionibacteriaceae</taxon>
        <taxon>Propionibacteriaceae incertae sedis</taxon>
        <taxon>Candidatus Avipropionibacterium</taxon>
    </lineage>
</organism>
<dbReference type="Gene3D" id="3.40.190.10">
    <property type="entry name" value="Periplasmic binding protein-like II"/>
    <property type="match status" value="2"/>
</dbReference>
<feature type="binding site" evidence="5">
    <location>
        <position position="110"/>
    </location>
    <ligand>
        <name>phosphate</name>
        <dbReference type="ChEBI" id="CHEBI:43474"/>
    </ligand>
</feature>
<dbReference type="PROSITE" id="PS51257">
    <property type="entry name" value="PROKAR_LIPOPROTEIN"/>
    <property type="match status" value="1"/>
</dbReference>
<evidence type="ECO:0000256" key="1">
    <source>
        <dbReference type="ARBA" id="ARBA00008725"/>
    </source>
</evidence>
<dbReference type="GO" id="GO:0035435">
    <property type="term" value="P:phosphate ion transmembrane transport"/>
    <property type="evidence" value="ECO:0007669"/>
    <property type="project" value="InterPro"/>
</dbReference>
<dbReference type="InterPro" id="IPR005673">
    <property type="entry name" value="ABC_phos-bd_PstS"/>
</dbReference>
<evidence type="ECO:0000256" key="5">
    <source>
        <dbReference type="PIRSR" id="PIRSR002756-1"/>
    </source>
</evidence>
<dbReference type="GO" id="GO:0043190">
    <property type="term" value="C:ATP-binding cassette (ABC) transporter complex"/>
    <property type="evidence" value="ECO:0007669"/>
    <property type="project" value="InterPro"/>
</dbReference>
<dbReference type="PIRSF" id="PIRSF002756">
    <property type="entry name" value="PstS"/>
    <property type="match status" value="1"/>
</dbReference>
<evidence type="ECO:0000256" key="6">
    <source>
        <dbReference type="SAM" id="MobiDB-lite"/>
    </source>
</evidence>
<dbReference type="NCBIfam" id="TIGR00975">
    <property type="entry name" value="3a0107s03"/>
    <property type="match status" value="1"/>
</dbReference>
<feature type="region of interest" description="Disordered" evidence="6">
    <location>
        <begin position="30"/>
        <end position="54"/>
    </location>
</feature>
<keyword evidence="7" id="KW-0732">Signal</keyword>
<feature type="chain" id="PRO_5039533889" description="Phosphate-binding protein" evidence="7">
    <location>
        <begin position="26"/>
        <end position="377"/>
    </location>
</feature>
<dbReference type="AlphaFoldDB" id="A0A9D1KKX5"/>
<feature type="binding site" evidence="5">
    <location>
        <begin position="62"/>
        <end position="64"/>
    </location>
    <ligand>
        <name>phosphate</name>
        <dbReference type="ChEBI" id="CHEBI:43474"/>
    </ligand>
</feature>
<feature type="signal peptide" evidence="7">
    <location>
        <begin position="1"/>
        <end position="25"/>
    </location>
</feature>
<dbReference type="Pfam" id="PF12849">
    <property type="entry name" value="PBP_like_2"/>
    <property type="match status" value="1"/>
</dbReference>
<evidence type="ECO:0000256" key="2">
    <source>
        <dbReference type="ARBA" id="ARBA00022448"/>
    </source>
</evidence>
<dbReference type="PANTHER" id="PTHR42996">
    <property type="entry name" value="PHOSPHATE-BINDING PROTEIN PSTS"/>
    <property type="match status" value="1"/>
</dbReference>
<gene>
    <name evidence="9" type="primary">pstS</name>
    <name evidence="9" type="ORF">IAA98_00315</name>
</gene>
<feature type="binding site" evidence="5">
    <location>
        <begin position="205"/>
        <end position="207"/>
    </location>
    <ligand>
        <name>phosphate</name>
        <dbReference type="ChEBI" id="CHEBI:43474"/>
    </ligand>
</feature>
<evidence type="ECO:0000256" key="7">
    <source>
        <dbReference type="SAM" id="SignalP"/>
    </source>
</evidence>
<dbReference type="PANTHER" id="PTHR42996:SF1">
    <property type="entry name" value="PHOSPHATE-BINDING PROTEIN PSTS"/>
    <property type="match status" value="1"/>
</dbReference>
<accession>A0A9D1KKX5</accession>
<evidence type="ECO:0000259" key="8">
    <source>
        <dbReference type="Pfam" id="PF12849"/>
    </source>
</evidence>
<comment type="caution">
    <text evidence="9">The sequence shown here is derived from an EMBL/GenBank/DDBJ whole genome shotgun (WGS) entry which is preliminary data.</text>
</comment>
<dbReference type="InterPro" id="IPR024370">
    <property type="entry name" value="PBP_domain"/>
</dbReference>
<keyword evidence="3 4" id="KW-0592">Phosphate transport</keyword>
<feature type="compositionally biased region" description="Gly residues" evidence="6">
    <location>
        <begin position="31"/>
        <end position="43"/>
    </location>
</feature>
<evidence type="ECO:0000313" key="9">
    <source>
        <dbReference type="EMBL" id="HIT74010.1"/>
    </source>
</evidence>